<feature type="region of interest" description="Disordered" evidence="1">
    <location>
        <begin position="1"/>
        <end position="40"/>
    </location>
</feature>
<evidence type="ECO:0000313" key="4">
    <source>
        <dbReference type="Proteomes" id="UP000030750"/>
    </source>
</evidence>
<dbReference type="VEuPathDB" id="ToxoDB:EBH_0021930"/>
<evidence type="ECO:0008006" key="5">
    <source>
        <dbReference type="Google" id="ProtNLM"/>
    </source>
</evidence>
<feature type="region of interest" description="Disordered" evidence="1">
    <location>
        <begin position="103"/>
        <end position="126"/>
    </location>
</feature>
<feature type="region of interest" description="Disordered" evidence="1">
    <location>
        <begin position="195"/>
        <end position="241"/>
    </location>
</feature>
<proteinExistence type="predicted"/>
<organism evidence="3 4">
    <name type="scientific">Eimeria brunetti</name>
    <dbReference type="NCBI Taxonomy" id="51314"/>
    <lineage>
        <taxon>Eukaryota</taxon>
        <taxon>Sar</taxon>
        <taxon>Alveolata</taxon>
        <taxon>Apicomplexa</taxon>
        <taxon>Conoidasida</taxon>
        <taxon>Coccidia</taxon>
        <taxon>Eucoccidiorida</taxon>
        <taxon>Eimeriorina</taxon>
        <taxon>Eimeriidae</taxon>
        <taxon>Eimeria</taxon>
    </lineage>
</organism>
<feature type="compositionally biased region" description="Polar residues" evidence="1">
    <location>
        <begin position="210"/>
        <end position="231"/>
    </location>
</feature>
<dbReference type="EMBL" id="HG711279">
    <property type="protein sequence ID" value="CDJ48747.1"/>
    <property type="molecule type" value="Genomic_DNA"/>
</dbReference>
<accession>U6LEB1</accession>
<feature type="compositionally biased region" description="Basic and acidic residues" evidence="1">
    <location>
        <begin position="1"/>
        <end position="17"/>
    </location>
</feature>
<protein>
    <recommendedName>
        <fullName evidence="5">Transmembrane protein</fullName>
    </recommendedName>
</protein>
<dbReference type="AlphaFoldDB" id="U6LEB1"/>
<name>U6LEB1_9EIME</name>
<reference evidence="3" key="2">
    <citation type="submission" date="2013-10" db="EMBL/GenBank/DDBJ databases">
        <authorList>
            <person name="Aslett M."/>
        </authorList>
    </citation>
    <scope>NUCLEOTIDE SEQUENCE [LARGE SCALE GENOMIC DNA]</scope>
    <source>
        <strain evidence="3">Houghton</strain>
    </source>
</reference>
<gene>
    <name evidence="3" type="ORF">EBH_0021930</name>
</gene>
<reference evidence="3" key="1">
    <citation type="submission" date="2013-10" db="EMBL/GenBank/DDBJ databases">
        <title>Genomic analysis of the causative agents of coccidiosis in chickens.</title>
        <authorList>
            <person name="Reid A.J."/>
            <person name="Blake D."/>
            <person name="Billington K."/>
            <person name="Browne H."/>
            <person name="Dunn M."/>
            <person name="Hung S."/>
            <person name="Kawahara F."/>
            <person name="Miranda-Saavedra D."/>
            <person name="Mourier T."/>
            <person name="Nagra H."/>
            <person name="Otto T.D."/>
            <person name="Rawlings N."/>
            <person name="Sanchez A."/>
            <person name="Sanders M."/>
            <person name="Subramaniam C."/>
            <person name="Tay Y."/>
            <person name="Dear P."/>
            <person name="Doerig C."/>
            <person name="Gruber A."/>
            <person name="Parkinson J."/>
            <person name="Shirley M."/>
            <person name="Wan K.L."/>
            <person name="Berriman M."/>
            <person name="Tomley F."/>
            <person name="Pain A."/>
        </authorList>
    </citation>
    <scope>NUCLEOTIDE SEQUENCE [LARGE SCALE GENOMIC DNA]</scope>
    <source>
        <strain evidence="3">Houghton</strain>
    </source>
</reference>
<sequence>MDGHIEPAKTAGRDLHELSSQVEQSETLRVPSPPPALPYADTAVGQQHIDQSPFEYDETNHAASSGRSKLRARSQTRSSVLWPILAFVVGSLVIASICNPARKHTPKLSSGGRRLAGTDNGSKEGEEVLTADRLRDICIQLGEWTSHPPAPDGQRLSPLTVQEYFLALERETSLPRRSSLRTAGTRSTVAGIVHVDDAGDDVKPGPSLKMLNSSSGQPREGTPTTQHQHANLQHPATAPAAVRPPEDAWIEPVDSENPGGSADVKLPLYGSSDPLTSFPGPSMAELLGQAFEQKQELPNAQTPQPAAEDYPSETKLLVPLERMVPQQRSPAYPLKELESYYTQLLGLTPQMSHFSFVPPSDAPTYAAASSSYSTAITPTFFGAQQQRREDESGEASGGTIYRLKDLLICKSLRKAAQRSFSLGANRKDATKHPYARLPKLQDDVRIPPSSVNSPRAAVKVSQYLSTELGRFRIICKKRTLEQKDVYRLLRIAGRLAKYAQEMMTSTPRPFPSDAVEALGRRFLLINALHSIKRILGHRVRWDMWWRDFTSSIPSDYCRPQPNKNLQMSQELHSLALQLSTALMKYKIGDAPSDEEVIALKMKLFLGRTCIRCFRRPDWSRWREDGQRP</sequence>
<evidence type="ECO:0000256" key="2">
    <source>
        <dbReference type="SAM" id="Phobius"/>
    </source>
</evidence>
<keyword evidence="2" id="KW-0472">Membrane</keyword>
<dbReference type="Proteomes" id="UP000030750">
    <property type="component" value="Unassembled WGS sequence"/>
</dbReference>
<feature type="compositionally biased region" description="Polar residues" evidence="1">
    <location>
        <begin position="18"/>
        <end position="27"/>
    </location>
</feature>
<keyword evidence="2" id="KW-0812">Transmembrane</keyword>
<feature type="transmembrane region" description="Helical" evidence="2">
    <location>
        <begin position="79"/>
        <end position="97"/>
    </location>
</feature>
<evidence type="ECO:0000313" key="3">
    <source>
        <dbReference type="EMBL" id="CDJ48747.1"/>
    </source>
</evidence>
<dbReference type="OrthoDB" id="348305at2759"/>
<keyword evidence="4" id="KW-1185">Reference proteome</keyword>
<evidence type="ECO:0000256" key="1">
    <source>
        <dbReference type="SAM" id="MobiDB-lite"/>
    </source>
</evidence>
<keyword evidence="2" id="KW-1133">Transmembrane helix</keyword>